<keyword evidence="4 6" id="KW-1133">Transmembrane helix</keyword>
<comment type="caution">
    <text evidence="8">The sequence shown here is derived from an EMBL/GenBank/DDBJ whole genome shotgun (WGS) entry which is preliminary data.</text>
</comment>
<keyword evidence="5 6" id="KW-0472">Membrane</keyword>
<name>A0ABT2J2T7_9PSEU</name>
<dbReference type="InterPro" id="IPR036259">
    <property type="entry name" value="MFS_trans_sf"/>
</dbReference>
<evidence type="ECO:0000256" key="1">
    <source>
        <dbReference type="ARBA" id="ARBA00004651"/>
    </source>
</evidence>
<dbReference type="SUPFAM" id="SSF103473">
    <property type="entry name" value="MFS general substrate transporter"/>
    <property type="match status" value="1"/>
</dbReference>
<gene>
    <name evidence="8" type="ORF">JT362_03415</name>
</gene>
<keyword evidence="9" id="KW-1185">Reference proteome</keyword>
<feature type="transmembrane region" description="Helical" evidence="6">
    <location>
        <begin position="207"/>
        <end position="229"/>
    </location>
</feature>
<feature type="transmembrane region" description="Helical" evidence="6">
    <location>
        <begin position="97"/>
        <end position="116"/>
    </location>
</feature>
<evidence type="ECO:0000259" key="7">
    <source>
        <dbReference type="PROSITE" id="PS50850"/>
    </source>
</evidence>
<accession>A0ABT2J2T7</accession>
<dbReference type="CDD" id="cd06173">
    <property type="entry name" value="MFS_MefA_like"/>
    <property type="match status" value="1"/>
</dbReference>
<dbReference type="EMBL" id="JAFFZE010000004">
    <property type="protein sequence ID" value="MCT2582173.1"/>
    <property type="molecule type" value="Genomic_DNA"/>
</dbReference>
<dbReference type="Pfam" id="PF07690">
    <property type="entry name" value="MFS_1"/>
    <property type="match status" value="1"/>
</dbReference>
<dbReference type="PANTHER" id="PTHR23513:SF11">
    <property type="entry name" value="STAPHYLOFERRIN A TRANSPORTER"/>
    <property type="match status" value="1"/>
</dbReference>
<keyword evidence="2" id="KW-1003">Cell membrane</keyword>
<feature type="domain" description="Major facilitator superfamily (MFS) profile" evidence="7">
    <location>
        <begin position="1"/>
        <end position="186"/>
    </location>
</feature>
<dbReference type="RefSeq" id="WP_260189521.1">
    <property type="nucleotide sequence ID" value="NZ_JAFFZE010000004.1"/>
</dbReference>
<evidence type="ECO:0000256" key="2">
    <source>
        <dbReference type="ARBA" id="ARBA00022475"/>
    </source>
</evidence>
<protein>
    <submittedName>
        <fullName evidence="8">MFS transporter</fullName>
    </submittedName>
</protein>
<sequence>MAGPPRNFRVLVVGYSCSAYGNYLNLVALSLFTLAVTGGPLGVGIVMALRLGAGFGTGLVAGWLVNRFDRRRLMIGTDLAQATAMVALAAGPANVGLLVAAAVVLGAGNALFNVALRSSVPAMVGQDQRVGANGQLVTGRSIGTVLGFASAGVIVASGGFAAAFYLNAASFVVSAMALVVLRLPTRADDDSTGTATGTAPGRPERTLLALAGPVVVLMIAVRGADAFGSASHNMALPLYASRLDGAEPAVVMSQFWASWAVGTLLAHQVLRRWRHGEALGERAFGLGTCLMSVGFVLAFAVPAGPALIAVALLAGLADGWTEIVYTSRLQAAPDKQRGRLFGMSATAETAGFAVGMLSSSAVLEAAPEVTVVAIFHGVAFLAATALLAVAFALRRATAPAGSVEKDVD</sequence>
<evidence type="ECO:0000256" key="3">
    <source>
        <dbReference type="ARBA" id="ARBA00022692"/>
    </source>
</evidence>
<dbReference type="PANTHER" id="PTHR23513">
    <property type="entry name" value="INTEGRAL MEMBRANE EFFLUX PROTEIN-RELATED"/>
    <property type="match status" value="1"/>
</dbReference>
<feature type="transmembrane region" description="Helical" evidence="6">
    <location>
        <begin position="137"/>
        <end position="156"/>
    </location>
</feature>
<feature type="transmembrane region" description="Helical" evidence="6">
    <location>
        <begin position="340"/>
        <end position="363"/>
    </location>
</feature>
<reference evidence="8 9" key="1">
    <citation type="submission" date="2021-02" db="EMBL/GenBank/DDBJ databases">
        <title>Actinophytocola xerophila sp. nov., isolated from soil of cotton cropping field.</title>
        <authorList>
            <person name="Huang R."/>
            <person name="Chen X."/>
            <person name="Ge X."/>
            <person name="Liu W."/>
        </authorList>
    </citation>
    <scope>NUCLEOTIDE SEQUENCE [LARGE SCALE GENOMIC DNA]</scope>
    <source>
        <strain evidence="8 9">S1-96</strain>
    </source>
</reference>
<proteinExistence type="predicted"/>
<evidence type="ECO:0000256" key="4">
    <source>
        <dbReference type="ARBA" id="ARBA00022989"/>
    </source>
</evidence>
<feature type="transmembrane region" description="Helical" evidence="6">
    <location>
        <begin position="369"/>
        <end position="393"/>
    </location>
</feature>
<comment type="subcellular location">
    <subcellularLocation>
        <location evidence="1">Cell membrane</location>
        <topology evidence="1">Multi-pass membrane protein</topology>
    </subcellularLocation>
</comment>
<evidence type="ECO:0000256" key="5">
    <source>
        <dbReference type="ARBA" id="ARBA00023136"/>
    </source>
</evidence>
<keyword evidence="3 6" id="KW-0812">Transmembrane</keyword>
<feature type="transmembrane region" description="Helical" evidence="6">
    <location>
        <begin position="41"/>
        <end position="66"/>
    </location>
</feature>
<dbReference type="Proteomes" id="UP001156441">
    <property type="component" value="Unassembled WGS sequence"/>
</dbReference>
<evidence type="ECO:0000313" key="9">
    <source>
        <dbReference type="Proteomes" id="UP001156441"/>
    </source>
</evidence>
<dbReference type="PROSITE" id="PS50850">
    <property type="entry name" value="MFS"/>
    <property type="match status" value="1"/>
</dbReference>
<dbReference type="Gene3D" id="1.20.1250.20">
    <property type="entry name" value="MFS general substrate transporter like domains"/>
    <property type="match status" value="1"/>
</dbReference>
<organism evidence="8 9">
    <name type="scientific">Actinophytocola gossypii</name>
    <dbReference type="NCBI Taxonomy" id="2812003"/>
    <lineage>
        <taxon>Bacteria</taxon>
        <taxon>Bacillati</taxon>
        <taxon>Actinomycetota</taxon>
        <taxon>Actinomycetes</taxon>
        <taxon>Pseudonocardiales</taxon>
        <taxon>Pseudonocardiaceae</taxon>
    </lineage>
</organism>
<feature type="transmembrane region" description="Helical" evidence="6">
    <location>
        <begin position="12"/>
        <end position="35"/>
    </location>
</feature>
<evidence type="ECO:0000256" key="6">
    <source>
        <dbReference type="SAM" id="Phobius"/>
    </source>
</evidence>
<dbReference type="InterPro" id="IPR011701">
    <property type="entry name" value="MFS"/>
</dbReference>
<dbReference type="InterPro" id="IPR020846">
    <property type="entry name" value="MFS_dom"/>
</dbReference>
<evidence type="ECO:0000313" key="8">
    <source>
        <dbReference type="EMBL" id="MCT2582173.1"/>
    </source>
</evidence>